<keyword evidence="5" id="KW-0046">Antibiotic resistance</keyword>
<feature type="transmembrane region" description="Helical" evidence="6">
    <location>
        <begin position="235"/>
        <end position="258"/>
    </location>
</feature>
<accession>A0A9D5YYC3</accession>
<feature type="transmembrane region" description="Helical" evidence="6">
    <location>
        <begin position="38"/>
        <end position="58"/>
    </location>
</feature>
<dbReference type="GO" id="GO:0140359">
    <property type="term" value="F:ABC-type transporter activity"/>
    <property type="evidence" value="ECO:0007669"/>
    <property type="project" value="InterPro"/>
</dbReference>
<evidence type="ECO:0000259" key="7">
    <source>
        <dbReference type="Pfam" id="PF01061"/>
    </source>
</evidence>
<evidence type="ECO:0000256" key="2">
    <source>
        <dbReference type="ARBA" id="ARBA00022692"/>
    </source>
</evidence>
<evidence type="ECO:0000256" key="1">
    <source>
        <dbReference type="ARBA" id="ARBA00004141"/>
    </source>
</evidence>
<feature type="domain" description="ABC-2 type transporter transmembrane" evidence="7">
    <location>
        <begin position="23"/>
        <end position="228"/>
    </location>
</feature>
<comment type="subcellular location">
    <subcellularLocation>
        <location evidence="1">Membrane</location>
        <topology evidence="1">Multi-pass membrane protein</topology>
    </subcellularLocation>
</comment>
<evidence type="ECO:0000256" key="6">
    <source>
        <dbReference type="SAM" id="Phobius"/>
    </source>
</evidence>
<dbReference type="GO" id="GO:0043190">
    <property type="term" value="C:ATP-binding cassette (ABC) transporter complex"/>
    <property type="evidence" value="ECO:0007669"/>
    <property type="project" value="InterPro"/>
</dbReference>
<reference evidence="8 9" key="1">
    <citation type="submission" date="2020-08" db="EMBL/GenBank/DDBJ databases">
        <title>A Genomic Blueprint of the Chicken Gut Microbiome.</title>
        <authorList>
            <person name="Gilroy R."/>
            <person name="Ravi A."/>
            <person name="Getino M."/>
            <person name="Pursley I."/>
            <person name="Horton D.L."/>
            <person name="Alikhan N.-F."/>
            <person name="Baker D."/>
            <person name="Gharbi K."/>
            <person name="Hall N."/>
            <person name="Watson M."/>
            <person name="Adriaenssens E.M."/>
            <person name="Foster-Nyarko E."/>
            <person name="Jarju S."/>
            <person name="Secka A."/>
            <person name="Antonio M."/>
            <person name="Oren A."/>
            <person name="Chaudhuri R."/>
            <person name="La Ragione R.M."/>
            <person name="Hildebrand F."/>
            <person name="Pallen M.J."/>
        </authorList>
    </citation>
    <scope>NUCLEOTIDE SEQUENCE [LARGE SCALE GENOMIC DNA]</scope>
    <source>
        <strain evidence="8 9">Sa1BUA8</strain>
    </source>
</reference>
<evidence type="ECO:0000313" key="9">
    <source>
        <dbReference type="Proteomes" id="UP000822993"/>
    </source>
</evidence>
<dbReference type="PANTHER" id="PTHR43229">
    <property type="entry name" value="NODULATION PROTEIN J"/>
    <property type="match status" value="1"/>
</dbReference>
<feature type="transmembrane region" description="Helical" evidence="6">
    <location>
        <begin position="126"/>
        <end position="146"/>
    </location>
</feature>
<keyword evidence="9" id="KW-1185">Reference proteome</keyword>
<dbReference type="Proteomes" id="UP000822993">
    <property type="component" value="Unassembled WGS sequence"/>
</dbReference>
<dbReference type="RefSeq" id="WP_193719100.1">
    <property type="nucleotide sequence ID" value="NZ_JACSPN010000005.1"/>
</dbReference>
<dbReference type="Pfam" id="PF01061">
    <property type="entry name" value="ABC2_membrane"/>
    <property type="match status" value="1"/>
</dbReference>
<feature type="transmembrane region" description="Helical" evidence="6">
    <location>
        <begin position="70"/>
        <end position="92"/>
    </location>
</feature>
<evidence type="ECO:0000313" key="8">
    <source>
        <dbReference type="EMBL" id="MBE7699802.1"/>
    </source>
</evidence>
<comment type="caution">
    <text evidence="8">The sequence shown here is derived from an EMBL/GenBank/DDBJ whole genome shotgun (WGS) entry which is preliminary data.</text>
</comment>
<dbReference type="AlphaFoldDB" id="A0A9D5YYC3"/>
<keyword evidence="2 6" id="KW-0812">Transmembrane</keyword>
<evidence type="ECO:0000256" key="3">
    <source>
        <dbReference type="ARBA" id="ARBA00022989"/>
    </source>
</evidence>
<feature type="transmembrane region" description="Helical" evidence="6">
    <location>
        <begin position="182"/>
        <end position="201"/>
    </location>
</feature>
<dbReference type="InterPro" id="IPR000412">
    <property type="entry name" value="ABC_2_transport"/>
</dbReference>
<dbReference type="PANTHER" id="PTHR43229:SF2">
    <property type="entry name" value="NODULATION PROTEIN J"/>
    <property type="match status" value="1"/>
</dbReference>
<sequence length="267" mass="28415">MSTPDAVTTTPGVSGRPPGAATLTWIHLKYQFLETVRVPIAVLGNLLFPALAMFFFVVPQPTVAGDPVAATMAVASLGLFAICSASLFTYGLGVAEDRALPFDPFLRSLPAGPAPRMIARILNGGIFSLFGLVPLILIGWLFTAASVTWSQLLAGVGTVLLVSVPFVLLGIAIGYSLSAKAALPVVQVILFPLAFLGGLFVPPFLFPDWLNTISEATPTRAGRDLMIQALTGEPAYGLAWVVLLGWTVVFAALAVWAYRRDEGRRFR</sequence>
<evidence type="ECO:0000256" key="5">
    <source>
        <dbReference type="ARBA" id="ARBA00023251"/>
    </source>
</evidence>
<dbReference type="GO" id="GO:0046677">
    <property type="term" value="P:response to antibiotic"/>
    <property type="evidence" value="ECO:0007669"/>
    <property type="project" value="UniProtKB-KW"/>
</dbReference>
<proteinExistence type="predicted"/>
<keyword evidence="3 6" id="KW-1133">Transmembrane helix</keyword>
<dbReference type="InterPro" id="IPR013525">
    <property type="entry name" value="ABC2_TM"/>
</dbReference>
<evidence type="ECO:0000256" key="4">
    <source>
        <dbReference type="ARBA" id="ARBA00023136"/>
    </source>
</evidence>
<dbReference type="PIRSF" id="PIRSF006648">
    <property type="entry name" value="DrrB"/>
    <property type="match status" value="1"/>
</dbReference>
<dbReference type="InterPro" id="IPR051784">
    <property type="entry name" value="Nod_factor_ABC_transporter"/>
</dbReference>
<feature type="transmembrane region" description="Helical" evidence="6">
    <location>
        <begin position="152"/>
        <end position="175"/>
    </location>
</feature>
<protein>
    <submittedName>
        <fullName evidence="8">ABC transporter permease</fullName>
    </submittedName>
</protein>
<dbReference type="EMBL" id="JACSPN010000005">
    <property type="protein sequence ID" value="MBE7699802.1"/>
    <property type="molecule type" value="Genomic_DNA"/>
</dbReference>
<keyword evidence="4 6" id="KW-0472">Membrane</keyword>
<gene>
    <name evidence="8" type="ORF">H9623_05685</name>
</gene>
<name>A0A9D5YYC3_9CELL</name>
<organism evidence="8 9">
    <name type="scientific">Oerskovia douganii</name>
    <dbReference type="NCBI Taxonomy" id="2762210"/>
    <lineage>
        <taxon>Bacteria</taxon>
        <taxon>Bacillati</taxon>
        <taxon>Actinomycetota</taxon>
        <taxon>Actinomycetes</taxon>
        <taxon>Micrococcales</taxon>
        <taxon>Cellulomonadaceae</taxon>
        <taxon>Oerskovia</taxon>
    </lineage>
</organism>